<keyword evidence="6" id="KW-0547">Nucleotide-binding</keyword>
<evidence type="ECO:0000256" key="2">
    <source>
        <dbReference type="ARBA" id="ARBA00005675"/>
    </source>
</evidence>
<evidence type="ECO:0000256" key="11">
    <source>
        <dbReference type="SAM" id="Phobius"/>
    </source>
</evidence>
<dbReference type="GO" id="GO:0005524">
    <property type="term" value="F:ATP binding"/>
    <property type="evidence" value="ECO:0007669"/>
    <property type="project" value="UniProtKB-KW"/>
</dbReference>
<dbReference type="GO" id="GO:1990573">
    <property type="term" value="P:potassium ion import across plasma membrane"/>
    <property type="evidence" value="ECO:0007669"/>
    <property type="project" value="TreeGrafter"/>
</dbReference>
<dbReference type="SMART" id="SM00831">
    <property type="entry name" value="Cation_ATPase_N"/>
    <property type="match status" value="1"/>
</dbReference>
<dbReference type="GO" id="GO:0005886">
    <property type="term" value="C:plasma membrane"/>
    <property type="evidence" value="ECO:0007669"/>
    <property type="project" value="UniProtKB-SubCell"/>
</dbReference>
<organism evidence="13 14">
    <name type="scientific">Alteromonas lipolytica</name>
    <dbReference type="NCBI Taxonomy" id="1856405"/>
    <lineage>
        <taxon>Bacteria</taxon>
        <taxon>Pseudomonadati</taxon>
        <taxon>Pseudomonadota</taxon>
        <taxon>Gammaproteobacteria</taxon>
        <taxon>Alteromonadales</taxon>
        <taxon>Alteromonadaceae</taxon>
        <taxon>Alteromonas/Salinimonas group</taxon>
        <taxon>Alteromonas</taxon>
    </lineage>
</organism>
<feature type="transmembrane region" description="Helical" evidence="11">
    <location>
        <begin position="61"/>
        <end position="79"/>
    </location>
</feature>
<keyword evidence="5" id="KW-0479">Metal-binding</keyword>
<dbReference type="SFLD" id="SFLDF00027">
    <property type="entry name" value="p-type_atpase"/>
    <property type="match status" value="1"/>
</dbReference>
<evidence type="ECO:0000256" key="8">
    <source>
        <dbReference type="ARBA" id="ARBA00022967"/>
    </source>
</evidence>
<evidence type="ECO:0000256" key="1">
    <source>
        <dbReference type="ARBA" id="ARBA00004651"/>
    </source>
</evidence>
<comment type="caution">
    <text evidence="13">The sequence shown here is derived from an EMBL/GenBank/DDBJ whole genome shotgun (WGS) entry which is preliminary data.</text>
</comment>
<dbReference type="SFLD" id="SFLDG00002">
    <property type="entry name" value="C1.7:_P-type_atpase_like"/>
    <property type="match status" value="1"/>
</dbReference>
<dbReference type="GO" id="GO:0006883">
    <property type="term" value="P:intracellular sodium ion homeostasis"/>
    <property type="evidence" value="ECO:0007669"/>
    <property type="project" value="TreeGrafter"/>
</dbReference>
<evidence type="ECO:0000313" key="14">
    <source>
        <dbReference type="Proteomes" id="UP000176037"/>
    </source>
</evidence>
<dbReference type="InterPro" id="IPR059000">
    <property type="entry name" value="ATPase_P-type_domA"/>
</dbReference>
<feature type="transmembrane region" description="Helical" evidence="11">
    <location>
        <begin position="275"/>
        <end position="301"/>
    </location>
</feature>
<dbReference type="InterPro" id="IPR023298">
    <property type="entry name" value="ATPase_P-typ_TM_dom_sf"/>
</dbReference>
<dbReference type="InterPro" id="IPR023214">
    <property type="entry name" value="HAD_sf"/>
</dbReference>
<dbReference type="InterPro" id="IPR006068">
    <property type="entry name" value="ATPase_P-typ_cation-transptr_C"/>
</dbReference>
<comment type="subcellular location">
    <subcellularLocation>
        <location evidence="1">Cell membrane</location>
        <topology evidence="1">Multi-pass membrane protein</topology>
    </subcellularLocation>
</comment>
<evidence type="ECO:0000313" key="13">
    <source>
        <dbReference type="EMBL" id="OFI35486.1"/>
    </source>
</evidence>
<name>A0A1E8FID2_9ALTE</name>
<keyword evidence="8" id="KW-1278">Translocase</keyword>
<evidence type="ECO:0000256" key="5">
    <source>
        <dbReference type="ARBA" id="ARBA00022723"/>
    </source>
</evidence>
<dbReference type="InterPro" id="IPR004014">
    <property type="entry name" value="ATPase_P-typ_cation-transptr_N"/>
</dbReference>
<dbReference type="SUPFAM" id="SSF56784">
    <property type="entry name" value="HAD-like"/>
    <property type="match status" value="1"/>
</dbReference>
<proteinExistence type="inferred from homology"/>
<evidence type="ECO:0000256" key="9">
    <source>
        <dbReference type="ARBA" id="ARBA00022989"/>
    </source>
</evidence>
<evidence type="ECO:0000256" key="7">
    <source>
        <dbReference type="ARBA" id="ARBA00022840"/>
    </source>
</evidence>
<feature type="transmembrane region" description="Helical" evidence="11">
    <location>
        <begin position="799"/>
        <end position="817"/>
    </location>
</feature>
<protein>
    <submittedName>
        <fullName evidence="13">Carbonate dehydratase</fullName>
    </submittedName>
</protein>
<dbReference type="GO" id="GO:0030007">
    <property type="term" value="P:intracellular potassium ion homeostasis"/>
    <property type="evidence" value="ECO:0007669"/>
    <property type="project" value="TreeGrafter"/>
</dbReference>
<evidence type="ECO:0000256" key="3">
    <source>
        <dbReference type="ARBA" id="ARBA00022475"/>
    </source>
</evidence>
<evidence type="ECO:0000256" key="4">
    <source>
        <dbReference type="ARBA" id="ARBA00022692"/>
    </source>
</evidence>
<keyword evidence="7" id="KW-0067">ATP-binding</keyword>
<dbReference type="GO" id="GO:1902600">
    <property type="term" value="P:proton transmembrane transport"/>
    <property type="evidence" value="ECO:0007669"/>
    <property type="project" value="TreeGrafter"/>
</dbReference>
<dbReference type="InterPro" id="IPR023299">
    <property type="entry name" value="ATPase_P-typ_cyto_dom_N"/>
</dbReference>
<dbReference type="SFLD" id="SFLDS00003">
    <property type="entry name" value="Haloacid_Dehalogenase"/>
    <property type="match status" value="1"/>
</dbReference>
<dbReference type="InterPro" id="IPR050510">
    <property type="entry name" value="Cation_transp_ATPase_P-type"/>
</dbReference>
<dbReference type="InterPro" id="IPR044492">
    <property type="entry name" value="P_typ_ATPase_HD_dom"/>
</dbReference>
<dbReference type="GO" id="GO:0005391">
    <property type="term" value="F:P-type sodium:potassium-exchanging transporter activity"/>
    <property type="evidence" value="ECO:0007669"/>
    <property type="project" value="TreeGrafter"/>
</dbReference>
<sequence length="901" mass="96077">MTDEQQPQWHALSSEEAILALNADPAGLTQEQVSERLASVGPNKLPEAPQASSLTRFLKQFANLLVIVLIIAGVLTAFLQHWIDTAVIFAVVIVNAIIGVMQEGKAEKAMDSIRQMLALKAAVIRNGKRRTVAGEELVPGDVVLLEAGDKVPADIRLLSSHSLAIQESLLTGESLPVEKQVTAVAENAALGDRQCMAFSGTTVTAGQAKGLVVATGGNTEIGRIGGMLSDVQKLTTPLVEQMDVLARWITGFILTVAVILLLVGTLLLDQPFTDLFLAVVGLSVAAIPEGLPAVLTITLAVGVQAMAKRNAIVRVLPAIETLGSVSVICSDKTGTFTRNEMMVVSVQTAANDYDVDGEGYEPIGDVLFNGKPVHTAEQPLLQEVARACALCNDAEIHHRNDSWSFEGDPMEAALVSFAGKATFDEGEDFKALWRRTDVLPFDSTTQYMATLNHDHNGHGAILVKGAPEVVLALCKAQQAADGSEQTLDISLWTAKAEAMARQGQRVLAVAQRPVQAEHTVLSADDLTGSLSLLGLVGLIDPPRQEAIKAVQTCLNANIQVKMITGDHGVTAQAIGKQLGLTHTDKVLTGSELDRLSDEELKEAVQHTDVFARTTPEHKLRLVMALQSLGLTVSMTGDGVNDAPSLKRADAGVAMGLKGSEAAKEAAEVVLADDNFASIAAAVEQGRTVYANIKKVVSWTLPTNAGEALTIIVALLAGLPYPITPVQILWVNMITAVTLGMALAFEPTDAATMKKPPRPRGQALIQPALVWQILLVGTLFFLAVFGIYRYAIAAGHDVEYARTLAMNMLVGLEIFYLFFVRTMNLRSITLQGIKGTKVVWAAVGVVVLAQLAISYIAPLQAVFGTHSPTLTDNLVIVLTGIAMLILLELEKIVRLSLTGKHH</sequence>
<dbReference type="InterPro" id="IPR036412">
    <property type="entry name" value="HAD-like_sf"/>
</dbReference>
<dbReference type="InterPro" id="IPR008250">
    <property type="entry name" value="ATPase_P-typ_transduc_dom_A_sf"/>
</dbReference>
<dbReference type="Pfam" id="PF00689">
    <property type="entry name" value="Cation_ATPase_C"/>
    <property type="match status" value="1"/>
</dbReference>
<dbReference type="Pfam" id="PF13246">
    <property type="entry name" value="Cation_ATPase"/>
    <property type="match status" value="1"/>
</dbReference>
<gene>
    <name evidence="13" type="ORF">BFC17_12015</name>
</gene>
<evidence type="ECO:0000256" key="10">
    <source>
        <dbReference type="ARBA" id="ARBA00023136"/>
    </source>
</evidence>
<dbReference type="Pfam" id="PF00122">
    <property type="entry name" value="E1-E2_ATPase"/>
    <property type="match status" value="1"/>
</dbReference>
<dbReference type="Gene3D" id="1.20.1110.10">
    <property type="entry name" value="Calcium-transporting ATPase, transmembrane domain"/>
    <property type="match status" value="1"/>
</dbReference>
<dbReference type="STRING" id="1856405.BFC17_12015"/>
<dbReference type="OrthoDB" id="9814270at2"/>
<feature type="transmembrane region" description="Helical" evidence="11">
    <location>
        <begin position="244"/>
        <end position="263"/>
    </location>
</feature>
<keyword evidence="4 11" id="KW-0812">Transmembrane</keyword>
<dbReference type="AlphaFoldDB" id="A0A1E8FID2"/>
<keyword evidence="9 11" id="KW-1133">Transmembrane helix</keyword>
<keyword evidence="3" id="KW-1003">Cell membrane</keyword>
<dbReference type="PRINTS" id="PR00119">
    <property type="entry name" value="CATATPASE"/>
</dbReference>
<feature type="transmembrane region" description="Helical" evidence="11">
    <location>
        <begin position="868"/>
        <end position="886"/>
    </location>
</feature>
<dbReference type="RefSeq" id="WP_070175230.1">
    <property type="nucleotide sequence ID" value="NZ_BMJR01000006.1"/>
</dbReference>
<dbReference type="PANTHER" id="PTHR43294">
    <property type="entry name" value="SODIUM/POTASSIUM-TRANSPORTING ATPASE SUBUNIT ALPHA"/>
    <property type="match status" value="1"/>
</dbReference>
<feature type="transmembrane region" description="Helical" evidence="11">
    <location>
        <begin position="767"/>
        <end position="787"/>
    </location>
</feature>
<dbReference type="SUPFAM" id="SSF81660">
    <property type="entry name" value="Metal cation-transporting ATPase, ATP-binding domain N"/>
    <property type="match status" value="1"/>
</dbReference>
<dbReference type="Pfam" id="PF00690">
    <property type="entry name" value="Cation_ATPase_N"/>
    <property type="match status" value="1"/>
</dbReference>
<feature type="transmembrane region" description="Helical" evidence="11">
    <location>
        <begin position="837"/>
        <end position="856"/>
    </location>
</feature>
<feature type="transmembrane region" description="Helical" evidence="11">
    <location>
        <begin position="728"/>
        <end position="746"/>
    </location>
</feature>
<dbReference type="SUPFAM" id="SSF81665">
    <property type="entry name" value="Calcium ATPase, transmembrane domain M"/>
    <property type="match status" value="1"/>
</dbReference>
<dbReference type="FunFam" id="2.70.150.10:FF:000016">
    <property type="entry name" value="Calcium-transporting P-type ATPase putative"/>
    <property type="match status" value="1"/>
</dbReference>
<dbReference type="InterPro" id="IPR001757">
    <property type="entry name" value="P_typ_ATPase"/>
</dbReference>
<accession>A0A1E8FID2</accession>
<keyword evidence="10 11" id="KW-0472">Membrane</keyword>
<dbReference type="GO" id="GO:0016887">
    <property type="term" value="F:ATP hydrolysis activity"/>
    <property type="evidence" value="ECO:0007669"/>
    <property type="project" value="InterPro"/>
</dbReference>
<feature type="domain" description="Cation-transporting P-type ATPase N-terminal" evidence="12">
    <location>
        <begin position="8"/>
        <end position="81"/>
    </location>
</feature>
<dbReference type="PANTHER" id="PTHR43294:SF21">
    <property type="entry name" value="CATION TRANSPORTING ATPASE"/>
    <property type="match status" value="1"/>
</dbReference>
<comment type="similarity">
    <text evidence="2">Belongs to the cation transport ATPase (P-type) (TC 3.A.3) family. Type IIA subfamily.</text>
</comment>
<feature type="transmembrane region" description="Helical" evidence="11">
    <location>
        <begin position="85"/>
        <end position="101"/>
    </location>
</feature>
<dbReference type="Gene3D" id="3.40.1110.10">
    <property type="entry name" value="Calcium-transporting ATPase, cytoplasmic domain N"/>
    <property type="match status" value="1"/>
</dbReference>
<feature type="transmembrane region" description="Helical" evidence="11">
    <location>
        <begin position="703"/>
        <end position="722"/>
    </location>
</feature>
<evidence type="ECO:0000256" key="6">
    <source>
        <dbReference type="ARBA" id="ARBA00022741"/>
    </source>
</evidence>
<dbReference type="Gene3D" id="2.70.150.10">
    <property type="entry name" value="Calcium-transporting ATPase, cytoplasmic transduction domain A"/>
    <property type="match status" value="1"/>
</dbReference>
<dbReference type="Proteomes" id="UP000176037">
    <property type="component" value="Unassembled WGS sequence"/>
</dbReference>
<dbReference type="GO" id="GO:0036376">
    <property type="term" value="P:sodium ion export across plasma membrane"/>
    <property type="evidence" value="ECO:0007669"/>
    <property type="project" value="TreeGrafter"/>
</dbReference>
<dbReference type="SUPFAM" id="SSF81653">
    <property type="entry name" value="Calcium ATPase, transduction domain A"/>
    <property type="match status" value="1"/>
</dbReference>
<dbReference type="GO" id="GO:0046872">
    <property type="term" value="F:metal ion binding"/>
    <property type="evidence" value="ECO:0007669"/>
    <property type="project" value="UniProtKB-KW"/>
</dbReference>
<reference evidence="13 14" key="1">
    <citation type="submission" date="2016-09" db="EMBL/GenBank/DDBJ databases">
        <title>Alteromonas lipolytica, a new species isolated from sea water.</title>
        <authorList>
            <person name="Wu Y.-H."/>
            <person name="Cheng H."/>
            <person name="Xu X.-W."/>
        </authorList>
    </citation>
    <scope>NUCLEOTIDE SEQUENCE [LARGE SCALE GENOMIC DNA]</scope>
    <source>
        <strain evidence="13 14">JW12</strain>
    </source>
</reference>
<dbReference type="PRINTS" id="PR00120">
    <property type="entry name" value="HATPASE"/>
</dbReference>
<dbReference type="EMBL" id="MJIC01000009">
    <property type="protein sequence ID" value="OFI35486.1"/>
    <property type="molecule type" value="Genomic_DNA"/>
</dbReference>
<dbReference type="NCBIfam" id="TIGR01494">
    <property type="entry name" value="ATPase_P-type"/>
    <property type="match status" value="2"/>
</dbReference>
<evidence type="ECO:0000259" key="12">
    <source>
        <dbReference type="SMART" id="SM00831"/>
    </source>
</evidence>
<keyword evidence="14" id="KW-1185">Reference proteome</keyword>
<dbReference type="Gene3D" id="3.40.50.1000">
    <property type="entry name" value="HAD superfamily/HAD-like"/>
    <property type="match status" value="1"/>
</dbReference>